<evidence type="ECO:0000313" key="1">
    <source>
        <dbReference type="EMBL" id="KAK8881873.1"/>
    </source>
</evidence>
<accession>A0ABR2JSU0</accession>
<protein>
    <submittedName>
        <fullName evidence="1">Uncharacterized protein</fullName>
    </submittedName>
</protein>
<reference evidence="1 2" key="1">
    <citation type="submission" date="2024-04" db="EMBL/GenBank/DDBJ databases">
        <title>Tritrichomonas musculus Genome.</title>
        <authorList>
            <person name="Alves-Ferreira E."/>
            <person name="Grigg M."/>
            <person name="Lorenzi H."/>
            <person name="Galac M."/>
        </authorList>
    </citation>
    <scope>NUCLEOTIDE SEQUENCE [LARGE SCALE GENOMIC DNA]</scope>
    <source>
        <strain evidence="1 2">EAF2021</strain>
    </source>
</reference>
<name>A0ABR2JSU0_9EUKA</name>
<keyword evidence="2" id="KW-1185">Reference proteome</keyword>
<dbReference type="EMBL" id="JAPFFF010000009">
    <property type="protein sequence ID" value="KAK8881873.1"/>
    <property type="molecule type" value="Genomic_DNA"/>
</dbReference>
<comment type="caution">
    <text evidence="1">The sequence shown here is derived from an EMBL/GenBank/DDBJ whole genome shotgun (WGS) entry which is preliminary data.</text>
</comment>
<dbReference type="Proteomes" id="UP001470230">
    <property type="component" value="Unassembled WGS sequence"/>
</dbReference>
<gene>
    <name evidence="1" type="ORF">M9Y10_044509</name>
</gene>
<evidence type="ECO:0000313" key="2">
    <source>
        <dbReference type="Proteomes" id="UP001470230"/>
    </source>
</evidence>
<sequence length="349" mass="41227">MIKRRRRIEFDVYIFKVLKSYFQIHGGKLEDPILTDELYNKFYQDAIKEEYAKEPRWKWIANFTVIDWISEEGDLRGFFDAVNTAMKSWIAIHGEYAKVFSQNDSFVVYRDIQTDGYYDKDGFHEIVFTRNNDLDDDSQQYINFFQITNWNDDFADVFNIGTGSFQNNPKKYKTWSKKLVFDNVWDRHPCKIYSSIGEQLLHNYIGDSDIKYMLEKEPFGKRRNNVTKEAYTVDSKKGNQFLVRSKDGSTSSYPGYRLIRTRDQRVKLAETLNGGKEGIIERIDNYNDDTGKYKVKYEGVVGRKAFAQEPIRNLRRGNPLVLGPAEREYWLSYTKKAGKEIPDRIKKYI</sequence>
<organism evidence="1 2">
    <name type="scientific">Tritrichomonas musculus</name>
    <dbReference type="NCBI Taxonomy" id="1915356"/>
    <lineage>
        <taxon>Eukaryota</taxon>
        <taxon>Metamonada</taxon>
        <taxon>Parabasalia</taxon>
        <taxon>Tritrichomonadida</taxon>
        <taxon>Tritrichomonadidae</taxon>
        <taxon>Tritrichomonas</taxon>
    </lineage>
</organism>
<proteinExistence type="predicted"/>